<dbReference type="PANTHER" id="PTHR23026">
    <property type="entry name" value="NADPH NITROREDUCTASE"/>
    <property type="match status" value="1"/>
</dbReference>
<gene>
    <name evidence="1" type="ORF">EAO74_02880</name>
</gene>
<sequence length="330" mass="35075">MPARIADVASVTAWVDAATMAPSMHNAQPWKFRYVPAAGILQLRMDTARSMPRTDPSGRGMHIGCGAALFNLRVAAAHAGWPADVRLLPDPADPTLVATASFAEGEGSDPVSGLRPAIGLRHSSREPFTGEPVPEELLAGLMGAARAEGAGLSVLGEWQVDAVVEVARDAEQDESLSAGIRDEIARWTGPGADGSAGIPAESFGPRPHAGRAPVRDFAMGRPVPHRRSADFEQSPCLAVVGTPQDRPQDWLTAGQALERVLLRATLDGLSTSLNSQALERPDLRWLLRDPHSPTTSAFPQMLLRLGYGPAIQPTPRRAVSEVLEVDRAAP</sequence>
<dbReference type="InterPro" id="IPR000415">
    <property type="entry name" value="Nitroreductase-like"/>
</dbReference>
<name>A0A652LCJ1_9ACTN</name>
<evidence type="ECO:0000313" key="1">
    <source>
        <dbReference type="EMBL" id="TXS33745.1"/>
    </source>
</evidence>
<dbReference type="GO" id="GO:0016491">
    <property type="term" value="F:oxidoreductase activity"/>
    <property type="evidence" value="ECO:0007669"/>
    <property type="project" value="InterPro"/>
</dbReference>
<dbReference type="PANTHER" id="PTHR23026:SF123">
    <property type="entry name" value="NAD(P)H NITROREDUCTASE RV3131-RELATED"/>
    <property type="match status" value="1"/>
</dbReference>
<dbReference type="Gene3D" id="3.40.109.10">
    <property type="entry name" value="NADH Oxidase"/>
    <property type="match status" value="1"/>
</dbReference>
<dbReference type="EMBL" id="RDBM01000010">
    <property type="protein sequence ID" value="TXS33745.1"/>
    <property type="molecule type" value="Genomic_DNA"/>
</dbReference>
<dbReference type="SUPFAM" id="SSF55469">
    <property type="entry name" value="FMN-dependent nitroreductase-like"/>
    <property type="match status" value="2"/>
</dbReference>
<dbReference type="NCBIfam" id="NF047509">
    <property type="entry name" value="Rv3131_FMN_oxido"/>
    <property type="match status" value="1"/>
</dbReference>
<dbReference type="RefSeq" id="WP_147982545.1">
    <property type="nucleotide sequence ID" value="NZ_RDBM01000010.1"/>
</dbReference>
<protein>
    <submittedName>
        <fullName evidence="1">Nitroreductase</fullName>
    </submittedName>
</protein>
<comment type="caution">
    <text evidence="1">The sequence shown here is derived from an EMBL/GenBank/DDBJ whole genome shotgun (WGS) entry which is preliminary data.</text>
</comment>
<organism evidence="1">
    <name type="scientific">Streptomyces sp. gb1(2016)</name>
    <dbReference type="NCBI Taxonomy" id="1828321"/>
    <lineage>
        <taxon>Bacteria</taxon>
        <taxon>Bacillati</taxon>
        <taxon>Actinomycetota</taxon>
        <taxon>Actinomycetes</taxon>
        <taxon>Kitasatosporales</taxon>
        <taxon>Streptomycetaceae</taxon>
        <taxon>Streptomyces</taxon>
    </lineage>
</organism>
<dbReference type="InterPro" id="IPR050627">
    <property type="entry name" value="Nitroreductase/BluB"/>
</dbReference>
<dbReference type="AlphaFoldDB" id="A0A652LCJ1"/>
<proteinExistence type="predicted"/>
<accession>A0A652LCJ1</accession>
<reference evidence="1" key="1">
    <citation type="submission" date="2018-10" db="EMBL/GenBank/DDBJ databases">
        <authorList>
            <person name="Hariharan J."/>
            <person name="Choudoir M.J."/>
            <person name="Diebold P."/>
            <person name="Panke-Buisse K."/>
            <person name="Campbell A.N."/>
            <person name="Buckley D.H."/>
        </authorList>
    </citation>
    <scope>NUCLEOTIDE SEQUENCE</scope>
    <source>
        <strain evidence="1">Gb1</strain>
    </source>
</reference>